<gene>
    <name evidence="1" type="ORF">VIBNISOn1_1160025</name>
</gene>
<name>A0AAV2VIP3_9VIBR</name>
<dbReference type="EMBL" id="CAOF01000020">
    <property type="protein sequence ID" value="CCO44518.1"/>
    <property type="molecule type" value="Genomic_DNA"/>
</dbReference>
<dbReference type="AlphaFoldDB" id="A0AAV2VIP3"/>
<organism evidence="1 2">
    <name type="scientific">Vibrio nigripulchritudo SOn1</name>
    <dbReference type="NCBI Taxonomy" id="1238450"/>
    <lineage>
        <taxon>Bacteria</taxon>
        <taxon>Pseudomonadati</taxon>
        <taxon>Pseudomonadota</taxon>
        <taxon>Gammaproteobacteria</taxon>
        <taxon>Vibrionales</taxon>
        <taxon>Vibrionaceae</taxon>
        <taxon>Vibrio</taxon>
    </lineage>
</organism>
<evidence type="ECO:0000313" key="2">
    <source>
        <dbReference type="Proteomes" id="UP000018211"/>
    </source>
</evidence>
<evidence type="ECO:0000313" key="1">
    <source>
        <dbReference type="EMBL" id="CCO44518.1"/>
    </source>
</evidence>
<accession>A0AAV2VIP3</accession>
<proteinExistence type="predicted"/>
<dbReference type="Proteomes" id="UP000018211">
    <property type="component" value="Unassembled WGS sequence"/>
</dbReference>
<protein>
    <submittedName>
        <fullName evidence="1">Uncharacterized protein</fullName>
    </submittedName>
</protein>
<sequence length="39" mass="4505">MWNEEFFDSFSELKKEKPAKSGLEQMAHESQLGINTVCD</sequence>
<reference evidence="1 2" key="1">
    <citation type="journal article" date="2013" name="ISME J.">
        <title>Comparative genomics of pathogenic lineages of Vibrio nigripulchritudo identifies virulence-associated traits.</title>
        <authorList>
            <person name="Goudenege D."/>
            <person name="Labreuche Y."/>
            <person name="Krin E."/>
            <person name="Ansquer D."/>
            <person name="Mangenot S."/>
            <person name="Calteau A."/>
            <person name="Medigue C."/>
            <person name="Mazel D."/>
            <person name="Polz M.F."/>
            <person name="Le Roux F."/>
        </authorList>
    </citation>
    <scope>NUCLEOTIDE SEQUENCE [LARGE SCALE GENOMIC DNA]</scope>
    <source>
        <strain evidence="1 2">SOn1</strain>
    </source>
</reference>
<comment type="caution">
    <text evidence="1">The sequence shown here is derived from an EMBL/GenBank/DDBJ whole genome shotgun (WGS) entry which is preliminary data.</text>
</comment>